<dbReference type="Proteomes" id="UP000606935">
    <property type="component" value="Unassembled WGS sequence"/>
</dbReference>
<name>A0A917YVU8_9ALTE</name>
<dbReference type="EMBL" id="BMLS01000002">
    <property type="protein sequence ID" value="GGO67689.1"/>
    <property type="molecule type" value="Genomic_DNA"/>
</dbReference>
<keyword evidence="2" id="KW-1185">Reference proteome</keyword>
<organism evidence="1 2">
    <name type="scientific">Bowmanella pacifica</name>
    <dbReference type="NCBI Taxonomy" id="502051"/>
    <lineage>
        <taxon>Bacteria</taxon>
        <taxon>Pseudomonadati</taxon>
        <taxon>Pseudomonadota</taxon>
        <taxon>Gammaproteobacteria</taxon>
        <taxon>Alteromonadales</taxon>
        <taxon>Alteromonadaceae</taxon>
        <taxon>Bowmanella</taxon>
    </lineage>
</organism>
<evidence type="ECO:0000313" key="2">
    <source>
        <dbReference type="Proteomes" id="UP000606935"/>
    </source>
</evidence>
<comment type="caution">
    <text evidence="1">The sequence shown here is derived from an EMBL/GenBank/DDBJ whole genome shotgun (WGS) entry which is preliminary data.</text>
</comment>
<dbReference type="RefSeq" id="WP_188692549.1">
    <property type="nucleotide sequence ID" value="NZ_BMLS01000002.1"/>
</dbReference>
<evidence type="ECO:0000313" key="1">
    <source>
        <dbReference type="EMBL" id="GGO67689.1"/>
    </source>
</evidence>
<reference evidence="1" key="1">
    <citation type="journal article" date="2014" name="Int. J. Syst. Evol. Microbiol.">
        <title>Complete genome sequence of Corynebacterium casei LMG S-19264T (=DSM 44701T), isolated from a smear-ripened cheese.</title>
        <authorList>
            <consortium name="US DOE Joint Genome Institute (JGI-PGF)"/>
            <person name="Walter F."/>
            <person name="Albersmeier A."/>
            <person name="Kalinowski J."/>
            <person name="Ruckert C."/>
        </authorList>
    </citation>
    <scope>NUCLEOTIDE SEQUENCE</scope>
    <source>
        <strain evidence="1">CGMCC 1.7086</strain>
    </source>
</reference>
<proteinExistence type="predicted"/>
<protein>
    <submittedName>
        <fullName evidence="1">Uncharacterized protein</fullName>
    </submittedName>
</protein>
<gene>
    <name evidence="1" type="ORF">GCM10010982_14750</name>
</gene>
<accession>A0A917YVU8</accession>
<reference evidence="1" key="2">
    <citation type="submission" date="2020-09" db="EMBL/GenBank/DDBJ databases">
        <authorList>
            <person name="Sun Q."/>
            <person name="Zhou Y."/>
        </authorList>
    </citation>
    <scope>NUCLEOTIDE SEQUENCE</scope>
    <source>
        <strain evidence="1">CGMCC 1.7086</strain>
    </source>
</reference>
<dbReference type="AlphaFoldDB" id="A0A917YVU8"/>
<sequence>MSAYQSDTIKFRDRWYRLTDGGAFSPREHGIGPYDTDSYTPLGYSASFGVIDKHLYLLSLYTNHDADDFLLLQQAQADQAPGSPLSPEWDEPLDGLLSPNRRTQPPALNGVQASPMSDRFWFYAEVNLPLNYSGTLIIDSMPLITGDESEHAIREAIKDIVESGSHITRWTLQFAKGKLIAETAHEPDEQLAELIECYGAQNSLEPYAPAPLSLENKSGVNMDFSPAAPSTEFAVKGEALFEDFDIEPPPKKQ</sequence>